<proteinExistence type="predicted"/>
<name>A0ABR0C3T2_PURLI</name>
<sequence length="531" mass="56642">MSTRDFVSNELANPTGGNQDQLTLLISSESVMLASWRRCRLIHACASCTNAPCYKALRESPAPGSSAAIDAHHFLGFGADQPSGAPPTQHSPRGRRQRPPRRGLFTGWGSKTAGTGGYPSGREELSSSASAERDGRGRRYDTAAGDESPPARSTHEAGTQQAHGAGLKVGSTAQRTAPAHQPRQHVVPTTGGRASANGVAESRAWADRGHLAGCLGVTWAACTFCPGGACSVCRARNRGLQHAICSAPLPLVPSSLGCAEFQPPSAGQATQATLRSTVARCGCPVMQGHAGARLAPPARRRRRARLREVHPRSVPSRHALEGTRSWNHRGPPPSHPGTQPIETFPTSQLQCAPRGPDAKQIHECHPHTLPPPSPAGAPHQFPIRPPGQPTGPSRARWLDRANLSHSPCHGMFPLHLMLATGLRLLAPRPWQNHVLAAGRCWEQAEPDPGGPIDASALTALASLIYEPLPSSLPLRRRLVVSSSACVVRHLVETSRRCAVSPSSSFKVWSASCQRRLDRFPQLSKHKTRATA</sequence>
<keyword evidence="3" id="KW-1185">Reference proteome</keyword>
<reference evidence="2 3" key="1">
    <citation type="journal article" date="2024" name="Microbiol. Resour. Announc.">
        <title>Genome annotations for the ascomycete fungi Trichoderma harzianum, Trichoderma aggressivum, and Purpureocillium lilacinum.</title>
        <authorList>
            <person name="Beijen E.P.W."/>
            <person name="Ohm R.A."/>
        </authorList>
    </citation>
    <scope>NUCLEOTIDE SEQUENCE [LARGE SCALE GENOMIC DNA]</scope>
    <source>
        <strain evidence="2 3">CBS 150709</strain>
    </source>
</reference>
<feature type="region of interest" description="Disordered" evidence="1">
    <location>
        <begin position="292"/>
        <end position="395"/>
    </location>
</feature>
<comment type="caution">
    <text evidence="2">The sequence shown here is derived from an EMBL/GenBank/DDBJ whole genome shotgun (WGS) entry which is preliminary data.</text>
</comment>
<feature type="region of interest" description="Disordered" evidence="1">
    <location>
        <begin position="1"/>
        <end position="20"/>
    </location>
</feature>
<dbReference type="EMBL" id="JAWRVI010000014">
    <property type="protein sequence ID" value="KAK4090756.1"/>
    <property type="molecule type" value="Genomic_DNA"/>
</dbReference>
<accession>A0ABR0C3T2</accession>
<gene>
    <name evidence="2" type="ORF">Purlil1_4892</name>
</gene>
<evidence type="ECO:0000256" key="1">
    <source>
        <dbReference type="SAM" id="MobiDB-lite"/>
    </source>
</evidence>
<feature type="compositionally biased region" description="Polar residues" evidence="1">
    <location>
        <begin position="336"/>
        <end position="350"/>
    </location>
</feature>
<evidence type="ECO:0000313" key="3">
    <source>
        <dbReference type="Proteomes" id="UP001287286"/>
    </source>
</evidence>
<feature type="region of interest" description="Disordered" evidence="1">
    <location>
        <begin position="76"/>
        <end position="199"/>
    </location>
</feature>
<feature type="compositionally biased region" description="Basic and acidic residues" evidence="1">
    <location>
        <begin position="356"/>
        <end position="366"/>
    </location>
</feature>
<feature type="compositionally biased region" description="Basic residues" evidence="1">
    <location>
        <begin position="92"/>
        <end position="101"/>
    </location>
</feature>
<feature type="compositionally biased region" description="Basic and acidic residues" evidence="1">
    <location>
        <begin position="121"/>
        <end position="141"/>
    </location>
</feature>
<organism evidence="2 3">
    <name type="scientific">Purpureocillium lilacinum</name>
    <name type="common">Paecilomyces lilacinus</name>
    <dbReference type="NCBI Taxonomy" id="33203"/>
    <lineage>
        <taxon>Eukaryota</taxon>
        <taxon>Fungi</taxon>
        <taxon>Dikarya</taxon>
        <taxon>Ascomycota</taxon>
        <taxon>Pezizomycotina</taxon>
        <taxon>Sordariomycetes</taxon>
        <taxon>Hypocreomycetidae</taxon>
        <taxon>Hypocreales</taxon>
        <taxon>Ophiocordycipitaceae</taxon>
        <taxon>Purpureocillium</taxon>
    </lineage>
</organism>
<dbReference type="Proteomes" id="UP001287286">
    <property type="component" value="Unassembled WGS sequence"/>
</dbReference>
<evidence type="ECO:0000313" key="2">
    <source>
        <dbReference type="EMBL" id="KAK4090756.1"/>
    </source>
</evidence>
<protein>
    <submittedName>
        <fullName evidence="2">Uncharacterized protein</fullName>
    </submittedName>
</protein>